<dbReference type="GO" id="GO:0015562">
    <property type="term" value="F:efflux transmembrane transporter activity"/>
    <property type="evidence" value="ECO:0007669"/>
    <property type="project" value="TreeGrafter"/>
</dbReference>
<sequence>MFKFVIQHYSEYEAQMSLLMLKRIVLVAAGAALLAGCQKEEAAEQPDPVVRVETVRLAPLAETRTYTGIVTPRIEVAEAFRVGGKVAARLVDVGDTVEEGQVLARLDPVDLNLQLEQRRAELQAAAASLAKAEADAARARALFERGHVAQAAIDAQSLAVDEASSRHEQAKRSVALAANQMGYSELKASAPGVVSIATAEAGQVIAAGQTVVSIARLDEKEVEVAIPESRLADLEGSQASVVLWAGGEAYPAELREVSPEASGTSRTYPVRFSIAGADEAVRLGMTATVSLTKGNPVPVARVPMTALLDDGRGPVVFVVDPTSSALERRPVVVEAYQSEKAVVSGGLEGGEKIVTLGVQKLEAGDRVRLAEIQSASAR</sequence>
<dbReference type="AlphaFoldDB" id="K2MCF5"/>
<dbReference type="InterPro" id="IPR058627">
    <property type="entry name" value="MdtA-like_C"/>
</dbReference>
<dbReference type="PATRIC" id="fig|391937.3.peg.2568"/>
<evidence type="ECO:0000256" key="1">
    <source>
        <dbReference type="ARBA" id="ARBA00004196"/>
    </source>
</evidence>
<dbReference type="EMBL" id="AMRM01000013">
    <property type="protein sequence ID" value="EKF18465.1"/>
    <property type="molecule type" value="Genomic_DNA"/>
</dbReference>
<feature type="coiled-coil region" evidence="4">
    <location>
        <begin position="112"/>
        <end position="142"/>
    </location>
</feature>
<gene>
    <name evidence="8" type="ORF">NA2_12498</name>
</gene>
<dbReference type="Gene3D" id="1.10.287.470">
    <property type="entry name" value="Helix hairpin bin"/>
    <property type="match status" value="1"/>
</dbReference>
<comment type="caution">
    <text evidence="8">The sequence shown here is derived from an EMBL/GenBank/DDBJ whole genome shotgun (WGS) entry which is preliminary data.</text>
</comment>
<dbReference type="InterPro" id="IPR058792">
    <property type="entry name" value="Beta-barrel_RND_2"/>
</dbReference>
<dbReference type="SUPFAM" id="SSF111369">
    <property type="entry name" value="HlyD-like secretion proteins"/>
    <property type="match status" value="1"/>
</dbReference>
<keyword evidence="9" id="KW-1185">Reference proteome</keyword>
<feature type="domain" description="CusB-like beta-barrel" evidence="6">
    <location>
        <begin position="222"/>
        <end position="293"/>
    </location>
</feature>
<evidence type="ECO:0000256" key="3">
    <source>
        <dbReference type="ARBA" id="ARBA00022448"/>
    </source>
</evidence>
<dbReference type="Gene3D" id="2.40.420.20">
    <property type="match status" value="1"/>
</dbReference>
<evidence type="ECO:0000313" key="8">
    <source>
        <dbReference type="EMBL" id="EKF18465.1"/>
    </source>
</evidence>
<keyword evidence="3" id="KW-0813">Transport</keyword>
<dbReference type="GO" id="GO:1990281">
    <property type="term" value="C:efflux pump complex"/>
    <property type="evidence" value="ECO:0007669"/>
    <property type="project" value="TreeGrafter"/>
</dbReference>
<dbReference type="Proteomes" id="UP000006786">
    <property type="component" value="Unassembled WGS sequence"/>
</dbReference>
<reference evidence="8 9" key="1">
    <citation type="journal article" date="2012" name="J. Bacteriol.">
        <title>Genome Sequence of Nitratireductor pacificus Type Strain pht-3B.</title>
        <authorList>
            <person name="Lai Q."/>
            <person name="Li G."/>
            <person name="Shao Z."/>
        </authorList>
    </citation>
    <scope>NUCLEOTIDE SEQUENCE [LARGE SCALE GENOMIC DNA]</scope>
    <source>
        <strain evidence="9">pht-3B</strain>
    </source>
</reference>
<evidence type="ECO:0000259" key="7">
    <source>
        <dbReference type="Pfam" id="PF25967"/>
    </source>
</evidence>
<accession>K2MCF5</accession>
<dbReference type="Pfam" id="PF25954">
    <property type="entry name" value="Beta-barrel_RND_2"/>
    <property type="match status" value="1"/>
</dbReference>
<dbReference type="InterPro" id="IPR006143">
    <property type="entry name" value="RND_pump_MFP"/>
</dbReference>
<protein>
    <submittedName>
        <fullName evidence="8">RND family efflux transporter MFP subunit</fullName>
    </submittedName>
</protein>
<feature type="domain" description="Multidrug resistance protein MdtA-like barrel-sandwich hybrid" evidence="5">
    <location>
        <begin position="81"/>
        <end position="212"/>
    </location>
</feature>
<evidence type="ECO:0000259" key="5">
    <source>
        <dbReference type="Pfam" id="PF25917"/>
    </source>
</evidence>
<proteinExistence type="inferred from homology"/>
<keyword evidence="4" id="KW-0175">Coiled coil</keyword>
<dbReference type="PANTHER" id="PTHR30469">
    <property type="entry name" value="MULTIDRUG RESISTANCE PROTEIN MDTA"/>
    <property type="match status" value="1"/>
</dbReference>
<comment type="similarity">
    <text evidence="2">Belongs to the membrane fusion protein (MFP) (TC 8.A.1) family.</text>
</comment>
<feature type="domain" description="Multidrug resistance protein MdtA-like C-terminal permuted SH3" evidence="7">
    <location>
        <begin position="302"/>
        <end position="360"/>
    </location>
</feature>
<dbReference type="Pfam" id="PF25917">
    <property type="entry name" value="BSH_RND"/>
    <property type="match status" value="1"/>
</dbReference>
<organism evidence="8 9">
    <name type="scientific">Nitratireductor pacificus pht-3B</name>
    <dbReference type="NCBI Taxonomy" id="391937"/>
    <lineage>
        <taxon>Bacteria</taxon>
        <taxon>Pseudomonadati</taxon>
        <taxon>Pseudomonadota</taxon>
        <taxon>Alphaproteobacteria</taxon>
        <taxon>Hyphomicrobiales</taxon>
        <taxon>Phyllobacteriaceae</taxon>
        <taxon>Nitratireductor</taxon>
    </lineage>
</organism>
<evidence type="ECO:0000256" key="2">
    <source>
        <dbReference type="ARBA" id="ARBA00009477"/>
    </source>
</evidence>
<dbReference type="PANTHER" id="PTHR30469:SF18">
    <property type="entry name" value="RESISTANCE-NODULATION-CELL DIVISION (RND) EFFLUX MEMBRANE FUSION PROTEIN-RELATED"/>
    <property type="match status" value="1"/>
</dbReference>
<evidence type="ECO:0000259" key="6">
    <source>
        <dbReference type="Pfam" id="PF25954"/>
    </source>
</evidence>
<dbReference type="InterPro" id="IPR058625">
    <property type="entry name" value="MdtA-like_BSH"/>
</dbReference>
<dbReference type="STRING" id="391937.NA2_12498"/>
<evidence type="ECO:0000313" key="9">
    <source>
        <dbReference type="Proteomes" id="UP000006786"/>
    </source>
</evidence>
<evidence type="ECO:0000256" key="4">
    <source>
        <dbReference type="SAM" id="Coils"/>
    </source>
</evidence>
<dbReference type="Pfam" id="PF25967">
    <property type="entry name" value="RND-MFP_C"/>
    <property type="match status" value="1"/>
</dbReference>
<comment type="subcellular location">
    <subcellularLocation>
        <location evidence="1">Cell envelope</location>
    </subcellularLocation>
</comment>
<name>K2MCF5_9HYPH</name>
<dbReference type="NCBIfam" id="TIGR01730">
    <property type="entry name" value="RND_mfp"/>
    <property type="match status" value="1"/>
</dbReference>
<dbReference type="Gene3D" id="2.40.30.170">
    <property type="match status" value="1"/>
</dbReference>
<dbReference type="eggNOG" id="COG0845">
    <property type="taxonomic scope" value="Bacteria"/>
</dbReference>
<dbReference type="Gene3D" id="2.40.50.100">
    <property type="match status" value="1"/>
</dbReference>